<protein>
    <submittedName>
        <fullName evidence="1">Uncharacterized protein</fullName>
    </submittedName>
</protein>
<gene>
    <name evidence="1" type="ORF">B9Q03_12870</name>
</gene>
<evidence type="ECO:0000313" key="1">
    <source>
        <dbReference type="EMBL" id="PSN84800.1"/>
    </source>
</evidence>
<dbReference type="EMBL" id="NEXE01000272">
    <property type="protein sequence ID" value="PSN84800.1"/>
    <property type="molecule type" value="Genomic_DNA"/>
</dbReference>
<evidence type="ECO:0000313" key="2">
    <source>
        <dbReference type="Proteomes" id="UP000240322"/>
    </source>
</evidence>
<accession>A0A2R6AEJ6</accession>
<dbReference type="AlphaFoldDB" id="A0A2R6AEJ6"/>
<dbReference type="Proteomes" id="UP000240322">
    <property type="component" value="Unassembled WGS sequence"/>
</dbReference>
<reference evidence="1 2" key="1">
    <citation type="submission" date="2017-04" db="EMBL/GenBank/DDBJ databases">
        <title>Novel microbial lineages endemic to geothermal iron-oxide mats fill important gaps in the evolutionary history of Archaea.</title>
        <authorList>
            <person name="Jay Z.J."/>
            <person name="Beam J.P."/>
            <person name="Dlakic M."/>
            <person name="Rusch D.B."/>
            <person name="Kozubal M.A."/>
            <person name="Inskeep W.P."/>
        </authorList>
    </citation>
    <scope>NUCLEOTIDE SEQUENCE [LARGE SCALE GENOMIC DNA]</scope>
    <source>
        <strain evidence="1">OSP_D</strain>
    </source>
</reference>
<sequence>MIYITDSKGEGSPCLKVYDGNVLKWYYCNDERELFSSLINLLKGEKNFRIYNVYGKRIYIPHEPREFVVKEGLEEFEGVIYDLSKVLTLIKISKEVNLHKRFVKVKLKDKVNAEEILKLGIRIVKPIQLPSLYGSRE</sequence>
<comment type="caution">
    <text evidence="1">The sequence shown here is derived from an EMBL/GenBank/DDBJ whole genome shotgun (WGS) entry which is preliminary data.</text>
</comment>
<organism evidence="1 2">
    <name type="scientific">Candidatus Marsarchaeota G2 archaeon OSP_D</name>
    <dbReference type="NCBI Taxonomy" id="1978157"/>
    <lineage>
        <taxon>Archaea</taxon>
        <taxon>Candidatus Marsarchaeota</taxon>
        <taxon>Candidatus Marsarchaeota group 2</taxon>
    </lineage>
</organism>
<proteinExistence type="predicted"/>
<name>A0A2R6AEJ6_9ARCH</name>